<name>A0ACC3MER4_9PEZI</name>
<dbReference type="EMBL" id="JAUTXU010000291">
    <property type="protein sequence ID" value="KAK3687028.1"/>
    <property type="molecule type" value="Genomic_DNA"/>
</dbReference>
<evidence type="ECO:0000313" key="2">
    <source>
        <dbReference type="Proteomes" id="UP001281147"/>
    </source>
</evidence>
<comment type="caution">
    <text evidence="1">The sequence shown here is derived from an EMBL/GenBank/DDBJ whole genome shotgun (WGS) entry which is preliminary data.</text>
</comment>
<accession>A0ACC3MER4</accession>
<reference evidence="1" key="1">
    <citation type="submission" date="2023-07" db="EMBL/GenBank/DDBJ databases">
        <title>Black Yeasts Isolated from many extreme environments.</title>
        <authorList>
            <person name="Coleine C."/>
            <person name="Stajich J.E."/>
            <person name="Selbmann L."/>
        </authorList>
    </citation>
    <scope>NUCLEOTIDE SEQUENCE</scope>
    <source>
        <strain evidence="1">CCFEE 5714</strain>
    </source>
</reference>
<organism evidence="1 2">
    <name type="scientific">Vermiconidia calcicola</name>
    <dbReference type="NCBI Taxonomy" id="1690605"/>
    <lineage>
        <taxon>Eukaryota</taxon>
        <taxon>Fungi</taxon>
        <taxon>Dikarya</taxon>
        <taxon>Ascomycota</taxon>
        <taxon>Pezizomycotina</taxon>
        <taxon>Dothideomycetes</taxon>
        <taxon>Dothideomycetidae</taxon>
        <taxon>Mycosphaerellales</taxon>
        <taxon>Extremaceae</taxon>
        <taxon>Vermiconidia</taxon>
    </lineage>
</organism>
<keyword evidence="2" id="KW-1185">Reference proteome</keyword>
<sequence>MHLLRRSLLLFPAAFFTIFADNVGPTYPAPTDLTSDDSLVRKAWDELSSSFDTYLAKKPSGSALAGTEHVTFSSGLFSLHDPAAAPQLQYHYTAPEIANSTNGTNHVDGDSIYGMASVSKLFTVFTGMLELTDAQWNTPLTDIIPGLAEYANQTLEGSSLAYDTRWNEVTPWALANQMAGVARQGLPATDTLISGFGPGVDPVADLGLPPVPLSSLGPCIDLTCTEGDYVESVSGQPPIFLPWTSPAYANNGFILLGIAISKLTGKPISKIYPEAVFEPLGMSSTFAGSPTNDADIAKSVVLPYFKNTYTLAWPSGGLYSTINDFAKFGTALLNSTLLPADLTRKWMKPSSHTASLTYAVGAPWEIMRYIHPDTGKVTDLYTKSGDSGMYGGYLVLIPEYNAGFSLLDGSSNLTARSTVQYVIADYVANAIVPALEAQAAAEAKRNYAGTYISEDPKLNSSLTISINRPTTPGAPANALSVTRWVSNGTDVLAGLSLRLLPSIPSGSAEGIGSGKVAFQATEYSQFASYTAPGADSLGVIGPFTGQQTNYDWLVVDATHYGGYGFYLFVFDVDTDGRALRVRPAVTRATLKREA</sequence>
<proteinExistence type="predicted"/>
<gene>
    <name evidence="1" type="ORF">LTR37_019237</name>
</gene>
<dbReference type="Proteomes" id="UP001281147">
    <property type="component" value="Unassembled WGS sequence"/>
</dbReference>
<protein>
    <submittedName>
        <fullName evidence="1">Uncharacterized protein</fullName>
    </submittedName>
</protein>
<evidence type="ECO:0000313" key="1">
    <source>
        <dbReference type="EMBL" id="KAK3687028.1"/>
    </source>
</evidence>